<feature type="transmembrane region" description="Helical" evidence="2">
    <location>
        <begin position="524"/>
        <end position="544"/>
    </location>
</feature>
<dbReference type="Gene3D" id="1.20.1640.10">
    <property type="entry name" value="Multidrug efflux transporter AcrB transmembrane domain"/>
    <property type="match status" value="2"/>
</dbReference>
<proteinExistence type="predicted"/>
<feature type="transmembrane region" description="Helical" evidence="2">
    <location>
        <begin position="431"/>
        <end position="451"/>
    </location>
</feature>
<feature type="transmembrane region" description="Helical" evidence="2">
    <location>
        <begin position="987"/>
        <end position="1012"/>
    </location>
</feature>
<feature type="transmembrane region" description="Helical" evidence="2">
    <location>
        <begin position="463"/>
        <end position="486"/>
    </location>
</feature>
<dbReference type="SUPFAM" id="SSF82693">
    <property type="entry name" value="Multidrug efflux transporter AcrB pore domain, PN1, PN2, PC1 and PC2 subdomains"/>
    <property type="match status" value="3"/>
</dbReference>
<feature type="transmembrane region" description="Helical" evidence="2">
    <location>
        <begin position="360"/>
        <end position="380"/>
    </location>
</feature>
<feature type="transmembrane region" description="Helical" evidence="2">
    <location>
        <begin position="961"/>
        <end position="981"/>
    </location>
</feature>
<sequence>MKLSELSVRRPVFATVISLLLIIFGLVSLQRLAVREYPDIDRPVVSVTTTYTGASAAVIETKITQVIEDSVAGIEGILKIESDSEDERSSVRIEFDVDREIDGAANDVRDRVARVLGNLPEEADPPEVLKADAGSDPVMYILFSSDNMSVLEVTDYAERNLIDRLSTVPGVARVSINGARRYSMRIWLDRQALAARQLTVTDVEDALRRENVELPAGRIESKTREFTLRTLVGLDDEQDFRDLVIARGSDGHLIRLSEVAKVQLAAENDRATARFDGEAGVSMAVEAQSKANTLDIVRGVRAEIDRLQDTLPRGAKLQVGVDNGIAIEAALREVIIAVVFALLSVLLVIYAFLGSLRATLIPAVTIPVSIIASFTVMYALGYSVNVLTLLGLVLAIGLVVDDAIVVLENVHRRTEMGEPPLVAAVTGSSEIGFAVIATTLTLAAVFIPISFLPGDLGRLFSEFGFTLAASVLFSALVALTLTPMLASKLPELHRNRFAQGVDRFFRRLSEVYDRRLRSLIRRPWLIVGAVGGLVVLGAVTFRSVPSEFTPLADSGRASVSIEAPEGTSFDHMYQYALKLEAIALKEQQTHGDIEHILLRVPGAGGGQVRTGDVNSARVFMMLTDWHDRKRSAREIQDAIVSQAQQAMPGVRAMANQFGSLGRRGSGRPFEAVLGGPDYESLAVWSNKMLDLARQYPGLRNVDNSYKERKPQLRVSIDRSRAAELGVSLQVVGRTLETVLGSRIVTTYVDRGREYNVILQASDDARETITDLTNIRVRSARGDTLIPLSNVVQVEETAGAVQLPRFNRLRSVEIRGDLAPGYTLGDAIEWFQETAARELPPEAVVMWDGESEQYLRAGEQMYLTFFFALAVVFLVLAAQFESFVHPAIIMVTVPLALLGAVFGLKLYGQSINIFSQIAVVMLIGIAAKNGVLIVEFANQLRDRGVEFTEAVVKAAETRLRPVLMTSLCTAFGALPLLFATGAGSEQRIPIGIVVFYGTIVSVFLTLFAVPAVYSIFARRTKSPEHVSRMLDRMLGQHRPSAGTGSVHPLHNEPHERH</sequence>
<dbReference type="Gene3D" id="3.30.70.1440">
    <property type="entry name" value="Multidrug efflux transporter AcrB pore domain"/>
    <property type="match status" value="1"/>
</dbReference>
<reference evidence="3 4" key="1">
    <citation type="journal article" date="2021" name="Int. J. Syst. Evol. Microbiol.">
        <title>Steroidobacter gossypii sp. nov., isolated from soil of cotton cropping field.</title>
        <authorList>
            <person name="Huang R."/>
            <person name="Yang S."/>
            <person name="Zhen C."/>
            <person name="Liu W."/>
        </authorList>
    </citation>
    <scope>NUCLEOTIDE SEQUENCE [LARGE SCALE GENOMIC DNA]</scope>
    <source>
        <strain evidence="3 4">S1-65</strain>
    </source>
</reference>
<dbReference type="SUPFAM" id="SSF82714">
    <property type="entry name" value="Multidrug efflux transporter AcrB TolC docking domain, DN and DC subdomains"/>
    <property type="match status" value="2"/>
</dbReference>
<dbReference type="InterPro" id="IPR001036">
    <property type="entry name" value="Acrflvin-R"/>
</dbReference>
<dbReference type="PANTHER" id="PTHR32063:SF14">
    <property type="entry name" value="BLL4319 PROTEIN"/>
    <property type="match status" value="1"/>
</dbReference>
<dbReference type="Proteomes" id="UP000661077">
    <property type="component" value="Unassembled WGS sequence"/>
</dbReference>
<feature type="transmembrane region" description="Helical" evidence="2">
    <location>
        <begin position="886"/>
        <end position="906"/>
    </location>
</feature>
<feature type="transmembrane region" description="Helical" evidence="2">
    <location>
        <begin position="386"/>
        <end position="410"/>
    </location>
</feature>
<keyword evidence="4" id="KW-1185">Reference proteome</keyword>
<dbReference type="PANTHER" id="PTHR32063">
    <property type="match status" value="1"/>
</dbReference>
<feature type="transmembrane region" description="Helical" evidence="2">
    <location>
        <begin position="12"/>
        <end position="33"/>
    </location>
</feature>
<feature type="region of interest" description="Disordered" evidence="1">
    <location>
        <begin position="1036"/>
        <end position="1056"/>
    </location>
</feature>
<gene>
    <name evidence="3" type="ORF">JM946_21220</name>
</gene>
<protein>
    <submittedName>
        <fullName evidence="3">Efflux RND transporter permease subunit</fullName>
    </submittedName>
</protein>
<evidence type="ECO:0000313" key="3">
    <source>
        <dbReference type="EMBL" id="MBM0107266.1"/>
    </source>
</evidence>
<feature type="transmembrane region" description="Helical" evidence="2">
    <location>
        <begin position="860"/>
        <end position="879"/>
    </location>
</feature>
<dbReference type="PRINTS" id="PR00702">
    <property type="entry name" value="ACRIFLAVINRP"/>
</dbReference>
<organism evidence="3 4">
    <name type="scientific">Steroidobacter gossypii</name>
    <dbReference type="NCBI Taxonomy" id="2805490"/>
    <lineage>
        <taxon>Bacteria</taxon>
        <taxon>Pseudomonadati</taxon>
        <taxon>Pseudomonadota</taxon>
        <taxon>Gammaproteobacteria</taxon>
        <taxon>Steroidobacterales</taxon>
        <taxon>Steroidobacteraceae</taxon>
        <taxon>Steroidobacter</taxon>
    </lineage>
</organism>
<feature type="transmembrane region" description="Helical" evidence="2">
    <location>
        <begin position="334"/>
        <end position="353"/>
    </location>
</feature>
<dbReference type="RefSeq" id="WP_203169383.1">
    <property type="nucleotide sequence ID" value="NZ_JAEVLS010000005.1"/>
</dbReference>
<evidence type="ECO:0000313" key="4">
    <source>
        <dbReference type="Proteomes" id="UP000661077"/>
    </source>
</evidence>
<keyword evidence="2" id="KW-0472">Membrane</keyword>
<keyword evidence="2" id="KW-1133">Transmembrane helix</keyword>
<comment type="caution">
    <text evidence="3">The sequence shown here is derived from an EMBL/GenBank/DDBJ whole genome shotgun (WGS) entry which is preliminary data.</text>
</comment>
<dbReference type="Gene3D" id="3.30.2090.10">
    <property type="entry name" value="Multidrug efflux transporter AcrB TolC docking domain, DN and DC subdomains"/>
    <property type="match status" value="2"/>
</dbReference>
<dbReference type="Pfam" id="PF00873">
    <property type="entry name" value="ACR_tran"/>
    <property type="match status" value="1"/>
</dbReference>
<dbReference type="Gene3D" id="3.30.70.1430">
    <property type="entry name" value="Multidrug efflux transporter AcrB pore domain"/>
    <property type="match status" value="2"/>
</dbReference>
<feature type="transmembrane region" description="Helical" evidence="2">
    <location>
        <begin position="912"/>
        <end position="933"/>
    </location>
</feature>
<evidence type="ECO:0000256" key="1">
    <source>
        <dbReference type="SAM" id="MobiDB-lite"/>
    </source>
</evidence>
<accession>A0ABS1X202</accession>
<dbReference type="Gene3D" id="3.30.70.1320">
    <property type="entry name" value="Multidrug efflux transporter AcrB pore domain like"/>
    <property type="match status" value="1"/>
</dbReference>
<dbReference type="InterPro" id="IPR027463">
    <property type="entry name" value="AcrB_DN_DC_subdom"/>
</dbReference>
<keyword evidence="2" id="KW-0812">Transmembrane</keyword>
<dbReference type="SUPFAM" id="SSF82866">
    <property type="entry name" value="Multidrug efflux transporter AcrB transmembrane domain"/>
    <property type="match status" value="2"/>
</dbReference>
<dbReference type="EMBL" id="JAEVLS010000005">
    <property type="protein sequence ID" value="MBM0107266.1"/>
    <property type="molecule type" value="Genomic_DNA"/>
</dbReference>
<evidence type="ECO:0000256" key="2">
    <source>
        <dbReference type="SAM" id="Phobius"/>
    </source>
</evidence>
<name>A0ABS1X202_9GAMM</name>